<evidence type="ECO:0000313" key="2">
    <source>
        <dbReference type="EMBL" id="ADU64201.1"/>
    </source>
</evidence>
<dbReference type="eggNOG" id="ENOG5033DD4">
    <property type="taxonomic scope" value="Bacteria"/>
</dbReference>
<dbReference type="AlphaFoldDB" id="E6VRR4"/>
<evidence type="ECO:0000256" key="1">
    <source>
        <dbReference type="SAM" id="SignalP"/>
    </source>
</evidence>
<name>E6VRR4_PSEA9</name>
<dbReference type="HOGENOM" id="CLU_1641033_0_0_7"/>
<feature type="signal peptide" evidence="1">
    <location>
        <begin position="1"/>
        <end position="20"/>
    </location>
</feature>
<keyword evidence="3" id="KW-1185">Reference proteome</keyword>
<sequence length="164" mass="18049" precursor="true">MKQMLALLLAVLLIPAMGWAGGTLPTMPQTVADLVRIELVTGLAAQAEVDTLHGKPLPAEESLVARYARSGSADRPAEVWVSRVLSEAEARRQTGQMVHMMYENPKSPFKNPARLDHKGVAVYRFHGMGQVHLIWYSADLVYWVSAPPTDQPAMLDAFCFPPNP</sequence>
<accession>E6VRR4</accession>
<dbReference type="KEGG" id="das:Daes_3210"/>
<dbReference type="RefSeq" id="WP_013516101.1">
    <property type="nucleotide sequence ID" value="NC_014844.1"/>
</dbReference>
<organism evidence="2 3">
    <name type="scientific">Pseudodesulfovibrio aespoeensis (strain ATCC 700646 / DSM 10631 / Aspo-2)</name>
    <name type="common">Desulfovibrio aespoeensis</name>
    <dbReference type="NCBI Taxonomy" id="643562"/>
    <lineage>
        <taxon>Bacteria</taxon>
        <taxon>Pseudomonadati</taxon>
        <taxon>Thermodesulfobacteriota</taxon>
        <taxon>Desulfovibrionia</taxon>
        <taxon>Desulfovibrionales</taxon>
        <taxon>Desulfovibrionaceae</taxon>
    </lineage>
</organism>
<evidence type="ECO:0008006" key="4">
    <source>
        <dbReference type="Google" id="ProtNLM"/>
    </source>
</evidence>
<protein>
    <recommendedName>
        <fullName evidence="4">Lipoprotein</fullName>
    </recommendedName>
</protein>
<reference evidence="2 3" key="2">
    <citation type="journal article" date="2014" name="Genome Announc.">
        <title>Complete Genome Sequence of the Subsurface, Mesophilic Sulfate-Reducing Bacterium Desulfovibrio aespoeensis Aspo-2.</title>
        <authorList>
            <person name="Pedersen K."/>
            <person name="Bengtsson A."/>
            <person name="Edlund J."/>
            <person name="Rabe L."/>
            <person name="Hazen T."/>
            <person name="Chakraborty R."/>
            <person name="Goodwin L."/>
            <person name="Shapiro N."/>
        </authorList>
    </citation>
    <scope>NUCLEOTIDE SEQUENCE [LARGE SCALE GENOMIC DNA]</scope>
    <source>
        <strain evidence="3">ATCC 700646 / DSM 10631 / Aspo-2</strain>
    </source>
</reference>
<gene>
    <name evidence="2" type="ordered locus">Daes_3210</name>
</gene>
<feature type="chain" id="PRO_5003213654" description="Lipoprotein" evidence="1">
    <location>
        <begin position="21"/>
        <end position="164"/>
    </location>
</feature>
<dbReference type="STRING" id="643562.Daes_3210"/>
<dbReference type="OrthoDB" id="5458897at2"/>
<evidence type="ECO:0000313" key="3">
    <source>
        <dbReference type="Proteomes" id="UP000002191"/>
    </source>
</evidence>
<dbReference type="EMBL" id="CP002431">
    <property type="protein sequence ID" value="ADU64201.1"/>
    <property type="molecule type" value="Genomic_DNA"/>
</dbReference>
<reference evidence="3" key="1">
    <citation type="submission" date="2010-12" db="EMBL/GenBank/DDBJ databases">
        <title>Complete sequence of Desulfovibrio aespoeensis Aspo-2.</title>
        <authorList>
            <consortium name="US DOE Joint Genome Institute"/>
            <person name="Lucas S."/>
            <person name="Copeland A."/>
            <person name="Lapidus A."/>
            <person name="Cheng J.-F."/>
            <person name="Goodwin L."/>
            <person name="Pitluck S."/>
            <person name="Chertkov O."/>
            <person name="Misra M."/>
            <person name="Detter J.C."/>
            <person name="Han C."/>
            <person name="Tapia R."/>
            <person name="Land M."/>
            <person name="Hauser L."/>
            <person name="Kyrpides N."/>
            <person name="Ivanova N."/>
            <person name="Ovchinnikova G."/>
            <person name="Pedersen K."/>
            <person name="Jagevall S."/>
            <person name="Hazen T."/>
            <person name="Woyke T."/>
        </authorList>
    </citation>
    <scope>NUCLEOTIDE SEQUENCE [LARGE SCALE GENOMIC DNA]</scope>
    <source>
        <strain evidence="3">ATCC 700646 / DSM 10631 / Aspo-2</strain>
    </source>
</reference>
<keyword evidence="1" id="KW-0732">Signal</keyword>
<proteinExistence type="predicted"/>
<dbReference type="Proteomes" id="UP000002191">
    <property type="component" value="Chromosome"/>
</dbReference>